<reference evidence="2 3" key="1">
    <citation type="journal article" date="2019" name="Nat. Ecol. Evol.">
        <title>Megaphylogeny resolves global patterns of mushroom evolution.</title>
        <authorList>
            <person name="Varga T."/>
            <person name="Krizsan K."/>
            <person name="Foldi C."/>
            <person name="Dima B."/>
            <person name="Sanchez-Garcia M."/>
            <person name="Sanchez-Ramirez S."/>
            <person name="Szollosi G.J."/>
            <person name="Szarkandi J.G."/>
            <person name="Papp V."/>
            <person name="Albert L."/>
            <person name="Andreopoulos W."/>
            <person name="Angelini C."/>
            <person name="Antonin V."/>
            <person name="Barry K.W."/>
            <person name="Bougher N.L."/>
            <person name="Buchanan P."/>
            <person name="Buyck B."/>
            <person name="Bense V."/>
            <person name="Catcheside P."/>
            <person name="Chovatia M."/>
            <person name="Cooper J."/>
            <person name="Damon W."/>
            <person name="Desjardin D."/>
            <person name="Finy P."/>
            <person name="Geml J."/>
            <person name="Haridas S."/>
            <person name="Hughes K."/>
            <person name="Justo A."/>
            <person name="Karasinski D."/>
            <person name="Kautmanova I."/>
            <person name="Kiss B."/>
            <person name="Kocsube S."/>
            <person name="Kotiranta H."/>
            <person name="LaButti K.M."/>
            <person name="Lechner B.E."/>
            <person name="Liimatainen K."/>
            <person name="Lipzen A."/>
            <person name="Lukacs Z."/>
            <person name="Mihaltcheva S."/>
            <person name="Morgado L.N."/>
            <person name="Niskanen T."/>
            <person name="Noordeloos M.E."/>
            <person name="Ohm R.A."/>
            <person name="Ortiz-Santana B."/>
            <person name="Ovrebo C."/>
            <person name="Racz N."/>
            <person name="Riley R."/>
            <person name="Savchenko A."/>
            <person name="Shiryaev A."/>
            <person name="Soop K."/>
            <person name="Spirin V."/>
            <person name="Szebenyi C."/>
            <person name="Tomsovsky M."/>
            <person name="Tulloss R.E."/>
            <person name="Uehling J."/>
            <person name="Grigoriev I.V."/>
            <person name="Vagvolgyi C."/>
            <person name="Papp T."/>
            <person name="Martin F.M."/>
            <person name="Miettinen O."/>
            <person name="Hibbett D.S."/>
            <person name="Nagy L.G."/>
        </authorList>
    </citation>
    <scope>NUCLEOTIDE SEQUENCE [LARGE SCALE GENOMIC DNA]</scope>
    <source>
        <strain evidence="2 3">CBS 309.79</strain>
    </source>
</reference>
<dbReference type="EMBL" id="ML178817">
    <property type="protein sequence ID" value="TFL05117.1"/>
    <property type="molecule type" value="Genomic_DNA"/>
</dbReference>
<gene>
    <name evidence="2" type="ORF">BDV98DRAFT_561500</name>
</gene>
<feature type="domain" description="Dienelactone hydrolase" evidence="1">
    <location>
        <begin position="28"/>
        <end position="254"/>
    </location>
</feature>
<dbReference type="STRING" id="1884261.A0A5C3QUQ4"/>
<dbReference type="Proteomes" id="UP000305067">
    <property type="component" value="Unassembled WGS sequence"/>
</dbReference>
<dbReference type="PANTHER" id="PTHR17630">
    <property type="entry name" value="DIENELACTONE HYDROLASE"/>
    <property type="match status" value="1"/>
</dbReference>
<dbReference type="InterPro" id="IPR002925">
    <property type="entry name" value="Dienelactn_hydro"/>
</dbReference>
<dbReference type="SUPFAM" id="SSF53474">
    <property type="entry name" value="alpha/beta-Hydrolases"/>
    <property type="match status" value="1"/>
</dbReference>
<evidence type="ECO:0000313" key="2">
    <source>
        <dbReference type="EMBL" id="TFL05117.1"/>
    </source>
</evidence>
<dbReference type="InterPro" id="IPR029058">
    <property type="entry name" value="AB_hydrolase_fold"/>
</dbReference>
<keyword evidence="3" id="KW-1185">Reference proteome</keyword>
<evidence type="ECO:0000313" key="3">
    <source>
        <dbReference type="Proteomes" id="UP000305067"/>
    </source>
</evidence>
<dbReference type="AlphaFoldDB" id="A0A5C3QUQ4"/>
<dbReference type="OrthoDB" id="17560at2759"/>
<name>A0A5C3QUQ4_9AGAR</name>
<organism evidence="2 3">
    <name type="scientific">Pterulicium gracile</name>
    <dbReference type="NCBI Taxonomy" id="1884261"/>
    <lineage>
        <taxon>Eukaryota</taxon>
        <taxon>Fungi</taxon>
        <taxon>Dikarya</taxon>
        <taxon>Basidiomycota</taxon>
        <taxon>Agaricomycotina</taxon>
        <taxon>Agaricomycetes</taxon>
        <taxon>Agaricomycetidae</taxon>
        <taxon>Agaricales</taxon>
        <taxon>Pleurotineae</taxon>
        <taxon>Pterulaceae</taxon>
        <taxon>Pterulicium</taxon>
    </lineage>
</organism>
<dbReference type="PANTHER" id="PTHR17630:SF44">
    <property type="entry name" value="PROTEIN AIM2"/>
    <property type="match status" value="1"/>
</dbReference>
<protein>
    <submittedName>
        <fullName evidence="2">Dienelactone hydrolase</fullName>
    </submittedName>
</protein>
<sequence length="254" mass="27786">MSLCKQCVSGKTHQGTPQGTVVKIGGVDCYVGTPAGDYKKDCAVLFLADALGMQHLNSQLLVDDFARNGYKVIAPDYFAGEPLPVTVLKNDFSLDPSYDLGAWVARHNEASVRPILDKVIEALKTQGVTRFGSTGYCLGGRYVFDLAFENITNVSVASHPSFLKSPEDLQTYLAESKAPLLLNTCPIDGQFPPSAQIQADEILGEGKFEPGYQREFYDGCEHGFAVRGDLKNELVRRGVEGSFKASVEWFGRYL</sequence>
<dbReference type="Pfam" id="PF01738">
    <property type="entry name" value="DLH"/>
    <property type="match status" value="1"/>
</dbReference>
<evidence type="ECO:0000259" key="1">
    <source>
        <dbReference type="Pfam" id="PF01738"/>
    </source>
</evidence>
<dbReference type="Gene3D" id="3.40.50.1820">
    <property type="entry name" value="alpha/beta hydrolase"/>
    <property type="match status" value="1"/>
</dbReference>
<dbReference type="GO" id="GO:0016787">
    <property type="term" value="F:hydrolase activity"/>
    <property type="evidence" value="ECO:0007669"/>
    <property type="project" value="UniProtKB-KW"/>
</dbReference>
<proteinExistence type="predicted"/>
<keyword evidence="2" id="KW-0378">Hydrolase</keyword>
<accession>A0A5C3QUQ4</accession>